<dbReference type="PANTHER" id="PTHR43135">
    <property type="entry name" value="ALPHA-D-RIBOSE 1-METHYLPHOSPHONATE 5-TRIPHOSPHATE DIPHOSPHATASE"/>
    <property type="match status" value="1"/>
</dbReference>
<organism evidence="3 4">
    <name type="scientific">Luteimonas soli</name>
    <dbReference type="NCBI Taxonomy" id="1648966"/>
    <lineage>
        <taxon>Bacteria</taxon>
        <taxon>Pseudomonadati</taxon>
        <taxon>Pseudomonadota</taxon>
        <taxon>Gammaproteobacteria</taxon>
        <taxon>Lysobacterales</taxon>
        <taxon>Lysobacteraceae</taxon>
        <taxon>Luteimonas</taxon>
    </lineage>
</organism>
<gene>
    <name evidence="3" type="ORF">ACFONC_06580</name>
</gene>
<dbReference type="InterPro" id="IPR013108">
    <property type="entry name" value="Amidohydro_3"/>
</dbReference>
<dbReference type="SUPFAM" id="SSF51556">
    <property type="entry name" value="Metallo-dependent hydrolases"/>
    <property type="match status" value="1"/>
</dbReference>
<dbReference type="InterPro" id="IPR023100">
    <property type="entry name" value="D-aminoacylase_insert_dom_sf"/>
</dbReference>
<dbReference type="InterPro" id="IPR032466">
    <property type="entry name" value="Metal_Hydrolase"/>
</dbReference>
<name>A0ABV7XI25_9GAMM</name>
<evidence type="ECO:0000313" key="4">
    <source>
        <dbReference type="Proteomes" id="UP001595705"/>
    </source>
</evidence>
<proteinExistence type="predicted"/>
<dbReference type="Gene3D" id="3.20.20.140">
    <property type="entry name" value="Metal-dependent hydrolases"/>
    <property type="match status" value="1"/>
</dbReference>
<evidence type="ECO:0000259" key="2">
    <source>
        <dbReference type="Pfam" id="PF07969"/>
    </source>
</evidence>
<feature type="chain" id="PRO_5047499768" evidence="1">
    <location>
        <begin position="31"/>
        <end position="533"/>
    </location>
</feature>
<dbReference type="Pfam" id="PF07969">
    <property type="entry name" value="Amidohydro_3"/>
    <property type="match status" value="2"/>
</dbReference>
<dbReference type="RefSeq" id="WP_386742909.1">
    <property type="nucleotide sequence ID" value="NZ_JBHRYA010000003.1"/>
</dbReference>
<dbReference type="Gene3D" id="3.30.1490.130">
    <property type="entry name" value="D-aminoacylase. Domain 3"/>
    <property type="match status" value="1"/>
</dbReference>
<dbReference type="EMBL" id="JBHRYA010000003">
    <property type="protein sequence ID" value="MFC3715810.1"/>
    <property type="molecule type" value="Genomic_DNA"/>
</dbReference>
<dbReference type="Gene3D" id="2.30.40.10">
    <property type="entry name" value="Urease, subunit C, domain 1"/>
    <property type="match status" value="1"/>
</dbReference>
<protein>
    <submittedName>
        <fullName evidence="3">Amidohydrolase family protein</fullName>
    </submittedName>
</protein>
<keyword evidence="4" id="KW-1185">Reference proteome</keyword>
<evidence type="ECO:0000256" key="1">
    <source>
        <dbReference type="SAM" id="SignalP"/>
    </source>
</evidence>
<sequence length="533" mass="55964">MRESGWSRRGFLAAMAAGAGCALAPPLLFAGSGSGARVPGWVLRDVRLVDGSGAPARGADVLVRGDRIERIGRISGREAKGLRVVDGGGRVLAPGFIDLHTHGDPLDEAYTQFLAMGVTTVLLGQDGGSPSLGDTGRDADSLPDYLGAVAAATPDINVATLSGHGALRRRAGIDDGTRKPSDAQLARMQAILEQDLRAGAFGLSTGLEYVPGRYAEPRELGSLGPVIARHGGVAMSHMRNEDADQVRASIRELVANSGPARAHVSHLKMVYGKGEDAAEELLAFMQSLRTPTQPLTADAYPYEASYTGVGILFPEWALPPTDYAGVVASRRDELRDYLEQRMTKRGGPEALLFGTGPHAGNTLAQVASEAGQPFADALVDIGPGGGQAAHFVMDRALQDRLLLDPHVALGSDGSPGGSHPRSAGTFAKWIEEFVVRQPRVSIEEAVRKATSYPASILGLTDRGTIREGAKADLLLFDPAKVHANADYVNPTAQAEGFDLVLVNGQPALEAGEPAARAGRLLRHPTGPALPPPR</sequence>
<dbReference type="SUPFAM" id="SSF51338">
    <property type="entry name" value="Composite domain of metallo-dependent hydrolases"/>
    <property type="match status" value="1"/>
</dbReference>
<dbReference type="PROSITE" id="PS51257">
    <property type="entry name" value="PROKAR_LIPOPROTEIN"/>
    <property type="match status" value="1"/>
</dbReference>
<accession>A0ABV7XI25</accession>
<evidence type="ECO:0000313" key="3">
    <source>
        <dbReference type="EMBL" id="MFC3715810.1"/>
    </source>
</evidence>
<keyword evidence="1" id="KW-0732">Signal</keyword>
<dbReference type="Proteomes" id="UP001595705">
    <property type="component" value="Unassembled WGS sequence"/>
</dbReference>
<feature type="domain" description="Amidohydrolase 3" evidence="2">
    <location>
        <begin position="406"/>
        <end position="506"/>
    </location>
</feature>
<dbReference type="PANTHER" id="PTHR43135:SF3">
    <property type="entry name" value="ALPHA-D-RIBOSE 1-METHYLPHOSPHONATE 5-TRIPHOSPHATE DIPHOSPHATASE"/>
    <property type="match status" value="1"/>
</dbReference>
<dbReference type="InterPro" id="IPR006311">
    <property type="entry name" value="TAT_signal"/>
</dbReference>
<dbReference type="InterPro" id="IPR051781">
    <property type="entry name" value="Metallo-dep_Hydrolase"/>
</dbReference>
<dbReference type="InterPro" id="IPR011059">
    <property type="entry name" value="Metal-dep_hydrolase_composite"/>
</dbReference>
<reference evidence="4" key="1">
    <citation type="journal article" date="2019" name="Int. J. Syst. Evol. Microbiol.">
        <title>The Global Catalogue of Microorganisms (GCM) 10K type strain sequencing project: providing services to taxonomists for standard genome sequencing and annotation.</title>
        <authorList>
            <consortium name="The Broad Institute Genomics Platform"/>
            <consortium name="The Broad Institute Genome Sequencing Center for Infectious Disease"/>
            <person name="Wu L."/>
            <person name="Ma J."/>
        </authorList>
    </citation>
    <scope>NUCLEOTIDE SEQUENCE [LARGE SCALE GENOMIC DNA]</scope>
    <source>
        <strain evidence="4">KCTC 42441</strain>
    </source>
</reference>
<feature type="signal peptide" evidence="1">
    <location>
        <begin position="1"/>
        <end position="30"/>
    </location>
</feature>
<comment type="caution">
    <text evidence="3">The sequence shown here is derived from an EMBL/GenBank/DDBJ whole genome shotgun (WGS) entry which is preliminary data.</text>
</comment>
<dbReference type="PROSITE" id="PS51318">
    <property type="entry name" value="TAT"/>
    <property type="match status" value="1"/>
</dbReference>
<feature type="domain" description="Amidohydrolase 3" evidence="2">
    <location>
        <begin position="83"/>
        <end position="299"/>
    </location>
</feature>